<proteinExistence type="predicted"/>
<dbReference type="SUPFAM" id="SSF48498">
    <property type="entry name" value="Tetracyclin repressor-like, C-terminal domain"/>
    <property type="match status" value="1"/>
</dbReference>
<comment type="caution">
    <text evidence="7">The sequence shown here is derived from an EMBL/GenBank/DDBJ whole genome shotgun (WGS) entry which is preliminary data.</text>
</comment>
<dbReference type="RefSeq" id="WP_344026722.1">
    <property type="nucleotide sequence ID" value="NZ_BAAABX010000048.1"/>
</dbReference>
<evidence type="ECO:0000256" key="3">
    <source>
        <dbReference type="ARBA" id="ARBA00023125"/>
    </source>
</evidence>
<gene>
    <name evidence="7" type="ORF">GCM10010357_42390</name>
</gene>
<dbReference type="Gene3D" id="1.10.357.10">
    <property type="entry name" value="Tetracycline Repressor, domain 2"/>
    <property type="match status" value="1"/>
</dbReference>
<dbReference type="EMBL" id="BAAABX010000048">
    <property type="protein sequence ID" value="GAA0416495.1"/>
    <property type="molecule type" value="Genomic_DNA"/>
</dbReference>
<dbReference type="Pfam" id="PF00440">
    <property type="entry name" value="TetR_N"/>
    <property type="match status" value="1"/>
</dbReference>
<evidence type="ECO:0000313" key="8">
    <source>
        <dbReference type="Proteomes" id="UP001500879"/>
    </source>
</evidence>
<feature type="domain" description="HTH tetR-type" evidence="6">
    <location>
        <begin position="1"/>
        <end position="55"/>
    </location>
</feature>
<dbReference type="PANTHER" id="PTHR30055:SF148">
    <property type="entry name" value="TETR-FAMILY TRANSCRIPTIONAL REGULATOR"/>
    <property type="match status" value="1"/>
</dbReference>
<dbReference type="InterPro" id="IPR050109">
    <property type="entry name" value="HTH-type_TetR-like_transc_reg"/>
</dbReference>
<dbReference type="InterPro" id="IPR001647">
    <property type="entry name" value="HTH_TetR"/>
</dbReference>
<reference evidence="8" key="1">
    <citation type="journal article" date="2019" name="Int. J. Syst. Evol. Microbiol.">
        <title>The Global Catalogue of Microorganisms (GCM) 10K type strain sequencing project: providing services to taxonomists for standard genome sequencing and annotation.</title>
        <authorList>
            <consortium name="The Broad Institute Genomics Platform"/>
            <consortium name="The Broad Institute Genome Sequencing Center for Infectious Disease"/>
            <person name="Wu L."/>
            <person name="Ma J."/>
        </authorList>
    </citation>
    <scope>NUCLEOTIDE SEQUENCE [LARGE SCALE GENOMIC DNA]</scope>
    <source>
        <strain evidence="8">JCM 4788</strain>
    </source>
</reference>
<keyword evidence="2" id="KW-0805">Transcription regulation</keyword>
<dbReference type="InterPro" id="IPR023772">
    <property type="entry name" value="DNA-bd_HTH_TetR-type_CS"/>
</dbReference>
<evidence type="ECO:0000256" key="1">
    <source>
        <dbReference type="ARBA" id="ARBA00022491"/>
    </source>
</evidence>
<dbReference type="InterPro" id="IPR036271">
    <property type="entry name" value="Tet_transcr_reg_TetR-rel_C_sf"/>
</dbReference>
<keyword evidence="1" id="KW-0678">Repressor</keyword>
<dbReference type="PROSITE" id="PS01081">
    <property type="entry name" value="HTH_TETR_1"/>
    <property type="match status" value="1"/>
</dbReference>
<accession>A0ABP3IQK8</accession>
<dbReference type="PROSITE" id="PS50977">
    <property type="entry name" value="HTH_TETR_2"/>
    <property type="match status" value="1"/>
</dbReference>
<protein>
    <submittedName>
        <fullName evidence="7">TetR/AcrR family transcriptional regulator</fullName>
    </submittedName>
</protein>
<evidence type="ECO:0000313" key="7">
    <source>
        <dbReference type="EMBL" id="GAA0416495.1"/>
    </source>
</evidence>
<organism evidence="7 8">
    <name type="scientific">Streptomyces luteireticuli</name>
    <dbReference type="NCBI Taxonomy" id="173858"/>
    <lineage>
        <taxon>Bacteria</taxon>
        <taxon>Bacillati</taxon>
        <taxon>Actinomycetota</taxon>
        <taxon>Actinomycetes</taxon>
        <taxon>Kitasatosporales</taxon>
        <taxon>Streptomycetaceae</taxon>
        <taxon>Streptomyces</taxon>
    </lineage>
</organism>
<sequence>MSDAVWRVLAERGFDGLTIRAVAAELGSSTGLVSHYFPSKKALVAHALAVAGERTAHRALHTPPAEGLAGLRAALLNVLPLSGEMTAINRAWVSSWDAALADDGLGADEAARLAGWREKVAGHVRTARERGELPPGTDPEETAAGAAAFAHGLVVHALFDPGRYPERRQAALVDAFLDGLAAPSS</sequence>
<keyword evidence="3 5" id="KW-0238">DNA-binding</keyword>
<evidence type="ECO:0000256" key="2">
    <source>
        <dbReference type="ARBA" id="ARBA00023015"/>
    </source>
</evidence>
<keyword evidence="8" id="KW-1185">Reference proteome</keyword>
<evidence type="ECO:0000259" key="6">
    <source>
        <dbReference type="PROSITE" id="PS50977"/>
    </source>
</evidence>
<dbReference type="PANTHER" id="PTHR30055">
    <property type="entry name" value="HTH-TYPE TRANSCRIPTIONAL REGULATOR RUTR"/>
    <property type="match status" value="1"/>
</dbReference>
<name>A0ABP3IQK8_9ACTN</name>
<feature type="DNA-binding region" description="H-T-H motif" evidence="5">
    <location>
        <begin position="18"/>
        <end position="37"/>
    </location>
</feature>
<keyword evidence="4" id="KW-0804">Transcription</keyword>
<dbReference type="InterPro" id="IPR039538">
    <property type="entry name" value="BetI_C"/>
</dbReference>
<evidence type="ECO:0000256" key="4">
    <source>
        <dbReference type="ARBA" id="ARBA00023163"/>
    </source>
</evidence>
<dbReference type="InterPro" id="IPR009057">
    <property type="entry name" value="Homeodomain-like_sf"/>
</dbReference>
<dbReference type="Proteomes" id="UP001500879">
    <property type="component" value="Unassembled WGS sequence"/>
</dbReference>
<dbReference type="SUPFAM" id="SSF46689">
    <property type="entry name" value="Homeodomain-like"/>
    <property type="match status" value="1"/>
</dbReference>
<evidence type="ECO:0000256" key="5">
    <source>
        <dbReference type="PROSITE-ProRule" id="PRU00335"/>
    </source>
</evidence>
<dbReference type="Pfam" id="PF13977">
    <property type="entry name" value="TetR_C_6"/>
    <property type="match status" value="1"/>
</dbReference>